<dbReference type="InterPro" id="IPR000477">
    <property type="entry name" value="RT_dom"/>
</dbReference>
<protein>
    <recommendedName>
        <fullName evidence="1">Reverse transcriptase domain-containing protein</fullName>
    </recommendedName>
</protein>
<evidence type="ECO:0000259" key="1">
    <source>
        <dbReference type="PROSITE" id="PS50878"/>
    </source>
</evidence>
<name>A0A0P4W594_SCYOL</name>
<feature type="domain" description="Reverse transcriptase" evidence="1">
    <location>
        <begin position="1"/>
        <end position="122"/>
    </location>
</feature>
<proteinExistence type="predicted"/>
<dbReference type="GO" id="GO:0071897">
    <property type="term" value="P:DNA biosynthetic process"/>
    <property type="evidence" value="ECO:0007669"/>
    <property type="project" value="UniProtKB-ARBA"/>
</dbReference>
<sequence>MAVLALDNAGAFDRVWHAVLLEWLRAEDVDGVLLELLCGYLQERHMWVVHNGQRSSPQHITVGVPQGSVLAPLLWNVYINDLLSLVPSARAYADDIIISLAFSPGEEASTTSCLIILRLIEK</sequence>
<dbReference type="PANTHER" id="PTHR33332">
    <property type="entry name" value="REVERSE TRANSCRIPTASE DOMAIN-CONTAINING PROTEIN"/>
    <property type="match status" value="1"/>
</dbReference>
<dbReference type="InterPro" id="IPR043502">
    <property type="entry name" value="DNA/RNA_pol_sf"/>
</dbReference>
<evidence type="ECO:0000313" key="2">
    <source>
        <dbReference type="EMBL" id="JAI58547.1"/>
    </source>
</evidence>
<dbReference type="AlphaFoldDB" id="A0A0P4W594"/>
<accession>A0A0P4W594</accession>
<dbReference type="SUPFAM" id="SSF56672">
    <property type="entry name" value="DNA/RNA polymerases"/>
    <property type="match status" value="1"/>
</dbReference>
<reference evidence="2" key="1">
    <citation type="submission" date="2015-09" db="EMBL/GenBank/DDBJ databases">
        <title>Scylla olivacea transcriptome.</title>
        <authorList>
            <person name="Ikhwanuddin M."/>
        </authorList>
    </citation>
    <scope>NUCLEOTIDE SEQUENCE</scope>
</reference>
<dbReference type="PROSITE" id="PS50878">
    <property type="entry name" value="RT_POL"/>
    <property type="match status" value="1"/>
</dbReference>
<dbReference type="EMBL" id="GDRN01100545">
    <property type="protein sequence ID" value="JAI58547.1"/>
    <property type="molecule type" value="Transcribed_RNA"/>
</dbReference>
<organism evidence="2">
    <name type="scientific">Scylla olivacea</name>
    <name type="common">Orange mud crab</name>
    <name type="synonym">Cancer olivacea</name>
    <dbReference type="NCBI Taxonomy" id="85551"/>
    <lineage>
        <taxon>Eukaryota</taxon>
        <taxon>Metazoa</taxon>
        <taxon>Ecdysozoa</taxon>
        <taxon>Arthropoda</taxon>
        <taxon>Crustacea</taxon>
        <taxon>Multicrustacea</taxon>
        <taxon>Malacostraca</taxon>
        <taxon>Eumalacostraca</taxon>
        <taxon>Eucarida</taxon>
        <taxon>Decapoda</taxon>
        <taxon>Pleocyemata</taxon>
        <taxon>Brachyura</taxon>
        <taxon>Eubrachyura</taxon>
        <taxon>Portunoidea</taxon>
        <taxon>Portunidae</taxon>
        <taxon>Portuninae</taxon>
        <taxon>Scylla</taxon>
    </lineage>
</organism>
<dbReference type="Pfam" id="PF00078">
    <property type="entry name" value="RVT_1"/>
    <property type="match status" value="1"/>
</dbReference>